<feature type="transmembrane region" description="Helical" evidence="6">
    <location>
        <begin position="6"/>
        <end position="24"/>
    </location>
</feature>
<comment type="subcellular location">
    <subcellularLocation>
        <location evidence="1">Cell membrane</location>
        <topology evidence="1">Multi-pass membrane protein</topology>
    </subcellularLocation>
</comment>
<dbReference type="Proteomes" id="UP001589748">
    <property type="component" value="Unassembled WGS sequence"/>
</dbReference>
<dbReference type="RefSeq" id="WP_380136602.1">
    <property type="nucleotide sequence ID" value="NZ_JBHLUI010000008.1"/>
</dbReference>
<evidence type="ECO:0000313" key="8">
    <source>
        <dbReference type="EMBL" id="MFB9378688.1"/>
    </source>
</evidence>
<dbReference type="PANTHER" id="PTHR35007">
    <property type="entry name" value="INTEGRAL MEMBRANE PROTEIN-RELATED"/>
    <property type="match status" value="1"/>
</dbReference>
<evidence type="ECO:0000256" key="1">
    <source>
        <dbReference type="ARBA" id="ARBA00004651"/>
    </source>
</evidence>
<evidence type="ECO:0000256" key="2">
    <source>
        <dbReference type="ARBA" id="ARBA00022475"/>
    </source>
</evidence>
<comment type="caution">
    <text evidence="8">The sequence shown here is derived from an EMBL/GenBank/DDBJ whole genome shotgun (WGS) entry which is preliminary data.</text>
</comment>
<keyword evidence="3 6" id="KW-0812">Transmembrane</keyword>
<feature type="transmembrane region" description="Helical" evidence="6">
    <location>
        <begin position="104"/>
        <end position="124"/>
    </location>
</feature>
<organism evidence="8 9">
    <name type="scientific">Kineococcus gynurae</name>
    <dbReference type="NCBI Taxonomy" id="452979"/>
    <lineage>
        <taxon>Bacteria</taxon>
        <taxon>Bacillati</taxon>
        <taxon>Actinomycetota</taxon>
        <taxon>Actinomycetes</taxon>
        <taxon>Kineosporiales</taxon>
        <taxon>Kineosporiaceae</taxon>
        <taxon>Kineococcus</taxon>
    </lineage>
</organism>
<protein>
    <submittedName>
        <fullName evidence="8">Type II secretion system F family protein</fullName>
    </submittedName>
</protein>
<sequence length="305" mass="31266">MSAVTGAGLGLALGAGALLTWTGRPWRRPGLAGRVEPYLGRTVAPGPLRRWFAALAGRPSGIGPGADGITPWSPVVADSPGGTLARLHVLDPRADLGRFRAQQVVCAALGGALTLLLAGGAAWHRGLGPTSLLALLVAGAAGGAAARDRALTVAVRRRRRRMVEEFAVVAELLALSVAAGEDVLAALHRVSAARGPLGDAVREVLAEVGTGTTVVDALVAMARRSGVVELERFADAVAVAVVRGSPLAGVLRAQAADARDAERRRLLEEGGRKEVLMLVPVVFLVLPTTVVFAVYPGVSSLSLGP</sequence>
<keyword evidence="2" id="KW-1003">Cell membrane</keyword>
<evidence type="ECO:0000259" key="7">
    <source>
        <dbReference type="Pfam" id="PF00482"/>
    </source>
</evidence>
<name>A0ABV5LX67_9ACTN</name>
<gene>
    <name evidence="8" type="ORF">ACFFVI_17130</name>
</gene>
<dbReference type="EMBL" id="JBHMDM010000007">
    <property type="protein sequence ID" value="MFB9378688.1"/>
    <property type="molecule type" value="Genomic_DNA"/>
</dbReference>
<proteinExistence type="predicted"/>
<keyword evidence="4 6" id="KW-1133">Transmembrane helix</keyword>
<keyword evidence="9" id="KW-1185">Reference proteome</keyword>
<feature type="transmembrane region" description="Helical" evidence="6">
    <location>
        <begin position="275"/>
        <end position="295"/>
    </location>
</feature>
<dbReference type="PANTHER" id="PTHR35007:SF2">
    <property type="entry name" value="PILUS ASSEMBLE PROTEIN"/>
    <property type="match status" value="1"/>
</dbReference>
<accession>A0ABV5LX67</accession>
<evidence type="ECO:0000256" key="6">
    <source>
        <dbReference type="SAM" id="Phobius"/>
    </source>
</evidence>
<dbReference type="InterPro" id="IPR018076">
    <property type="entry name" value="T2SS_GspF_dom"/>
</dbReference>
<feature type="domain" description="Type II secretion system protein GspF" evidence="7">
    <location>
        <begin position="171"/>
        <end position="293"/>
    </location>
</feature>
<reference evidence="8 9" key="1">
    <citation type="submission" date="2024-09" db="EMBL/GenBank/DDBJ databases">
        <authorList>
            <person name="Sun Q."/>
            <person name="Mori K."/>
        </authorList>
    </citation>
    <scope>NUCLEOTIDE SEQUENCE [LARGE SCALE GENOMIC DNA]</scope>
    <source>
        <strain evidence="8 9">TISTR 1856</strain>
    </source>
</reference>
<feature type="transmembrane region" description="Helical" evidence="6">
    <location>
        <begin position="130"/>
        <end position="151"/>
    </location>
</feature>
<dbReference type="Pfam" id="PF00482">
    <property type="entry name" value="T2SSF"/>
    <property type="match status" value="1"/>
</dbReference>
<evidence type="ECO:0000256" key="5">
    <source>
        <dbReference type="ARBA" id="ARBA00023136"/>
    </source>
</evidence>
<evidence type="ECO:0000256" key="4">
    <source>
        <dbReference type="ARBA" id="ARBA00022989"/>
    </source>
</evidence>
<keyword evidence="5 6" id="KW-0472">Membrane</keyword>
<evidence type="ECO:0000313" key="9">
    <source>
        <dbReference type="Proteomes" id="UP001589748"/>
    </source>
</evidence>
<evidence type="ECO:0000256" key="3">
    <source>
        <dbReference type="ARBA" id="ARBA00022692"/>
    </source>
</evidence>